<dbReference type="EMBL" id="CAJPWZ010003330">
    <property type="protein sequence ID" value="CAG2257582.1"/>
    <property type="molecule type" value="Genomic_DNA"/>
</dbReference>
<evidence type="ECO:0000313" key="3">
    <source>
        <dbReference type="EMBL" id="CAG2257582.1"/>
    </source>
</evidence>
<dbReference type="Proteomes" id="UP000683360">
    <property type="component" value="Unassembled WGS sequence"/>
</dbReference>
<protein>
    <recommendedName>
        <fullName evidence="2">WSC domain-containing protein</fullName>
    </recommendedName>
</protein>
<evidence type="ECO:0000259" key="2">
    <source>
        <dbReference type="PROSITE" id="PS51212"/>
    </source>
</evidence>
<gene>
    <name evidence="3" type="ORF">MEDL_68836</name>
</gene>
<evidence type="ECO:0000256" key="1">
    <source>
        <dbReference type="SAM" id="Phobius"/>
    </source>
</evidence>
<dbReference type="PROSITE" id="PS51212">
    <property type="entry name" value="WSC"/>
    <property type="match status" value="1"/>
</dbReference>
<evidence type="ECO:0000313" key="4">
    <source>
        <dbReference type="Proteomes" id="UP000683360"/>
    </source>
</evidence>
<dbReference type="InterPro" id="IPR002889">
    <property type="entry name" value="WSC_carb-bd"/>
</dbReference>
<keyword evidence="4" id="KW-1185">Reference proteome</keyword>
<feature type="domain" description="WSC" evidence="2">
    <location>
        <begin position="1"/>
        <end position="91"/>
    </location>
</feature>
<dbReference type="AlphaFoldDB" id="A0A8S3VIF0"/>
<keyword evidence="1" id="KW-0812">Transmembrane</keyword>
<accession>A0A8S3VIF0</accession>
<keyword evidence="1" id="KW-1133">Transmembrane helix</keyword>
<organism evidence="3 4">
    <name type="scientific">Mytilus edulis</name>
    <name type="common">Blue mussel</name>
    <dbReference type="NCBI Taxonomy" id="6550"/>
    <lineage>
        <taxon>Eukaryota</taxon>
        <taxon>Metazoa</taxon>
        <taxon>Spiralia</taxon>
        <taxon>Lophotrochozoa</taxon>
        <taxon>Mollusca</taxon>
        <taxon>Bivalvia</taxon>
        <taxon>Autobranchia</taxon>
        <taxon>Pteriomorphia</taxon>
        <taxon>Mytilida</taxon>
        <taxon>Mytiloidea</taxon>
        <taxon>Mytilidae</taxon>
        <taxon>Mytilinae</taxon>
        <taxon>Mytilus</taxon>
    </lineage>
</organism>
<dbReference type="Pfam" id="PF01822">
    <property type="entry name" value="WSC"/>
    <property type="match status" value="1"/>
</dbReference>
<proteinExistence type="predicted"/>
<comment type="caution">
    <text evidence="3">The sequence shown here is derived from an EMBL/GenBank/DDBJ whole genome shotgun (WGS) entry which is preliminary data.</text>
</comment>
<feature type="transmembrane region" description="Helical" evidence="1">
    <location>
        <begin position="317"/>
        <end position="339"/>
    </location>
</feature>
<reference evidence="3" key="1">
    <citation type="submission" date="2021-03" db="EMBL/GenBank/DDBJ databases">
        <authorList>
            <person name="Bekaert M."/>
        </authorList>
    </citation>
    <scope>NUCLEOTIDE SEQUENCE</scope>
</reference>
<sequence>MDRHDRTLPYGGADYHGQLTNDLCLSHCCSVLDDATFMGTEAGFQCYCSNVNNTDAFVLPRFDDACDSPCDGNSSEICGGGWRLRCSDSTEAISPLTANEIYTVTQYVYPNTEMTTYPENKDSTPSWTPEIATRLSIGTDSITTNIESTEKPVKTSTSTFSTISPTTGDIITTIYPPKTKTIFTVTPYVQQDAELTTYKENADSTPSVTPEITARSDIGTDSLTTNNKSTEKPVMTFTSTFSTFSPITGNIISEVEGNVSYCSCTNCVSKNQTFKTESELEKRLVNLRNLISINKKDTNLYKRTKQSANDPRKSSRYLGVGGVIVMSLPVMFIVSIDILKILNVA</sequence>
<name>A0A8S3VIF0_MYTED</name>
<dbReference type="OrthoDB" id="6137645at2759"/>
<keyword evidence="1" id="KW-0472">Membrane</keyword>